<keyword evidence="2" id="KW-1185">Reference proteome</keyword>
<evidence type="ECO:0008006" key="3">
    <source>
        <dbReference type="Google" id="ProtNLM"/>
    </source>
</evidence>
<accession>A0ABW1J5X7</accession>
<dbReference type="EMBL" id="JBHSQW010000035">
    <property type="protein sequence ID" value="MFC5996268.1"/>
    <property type="molecule type" value="Genomic_DNA"/>
</dbReference>
<dbReference type="Proteomes" id="UP001596302">
    <property type="component" value="Unassembled WGS sequence"/>
</dbReference>
<dbReference type="RefSeq" id="WP_379586803.1">
    <property type="nucleotide sequence ID" value="NZ_JBHSQW010000035.1"/>
</dbReference>
<organism evidence="1 2">
    <name type="scientific">Pseudonocardia hispaniensis</name>
    <dbReference type="NCBI Taxonomy" id="904933"/>
    <lineage>
        <taxon>Bacteria</taxon>
        <taxon>Bacillati</taxon>
        <taxon>Actinomycetota</taxon>
        <taxon>Actinomycetes</taxon>
        <taxon>Pseudonocardiales</taxon>
        <taxon>Pseudonocardiaceae</taxon>
        <taxon>Pseudonocardia</taxon>
    </lineage>
</organism>
<evidence type="ECO:0000313" key="2">
    <source>
        <dbReference type="Proteomes" id="UP001596302"/>
    </source>
</evidence>
<protein>
    <recommendedName>
        <fullName evidence="3">Secreted protein</fullName>
    </recommendedName>
</protein>
<reference evidence="2" key="1">
    <citation type="journal article" date="2019" name="Int. J. Syst. Evol. Microbiol.">
        <title>The Global Catalogue of Microorganisms (GCM) 10K type strain sequencing project: providing services to taxonomists for standard genome sequencing and annotation.</title>
        <authorList>
            <consortium name="The Broad Institute Genomics Platform"/>
            <consortium name="The Broad Institute Genome Sequencing Center for Infectious Disease"/>
            <person name="Wu L."/>
            <person name="Ma J."/>
        </authorList>
    </citation>
    <scope>NUCLEOTIDE SEQUENCE [LARGE SCALE GENOMIC DNA]</scope>
    <source>
        <strain evidence="2">CCM 8391</strain>
    </source>
</reference>
<evidence type="ECO:0000313" key="1">
    <source>
        <dbReference type="EMBL" id="MFC5996268.1"/>
    </source>
</evidence>
<gene>
    <name evidence="1" type="ORF">ACFQE5_18865</name>
</gene>
<comment type="caution">
    <text evidence="1">The sequence shown here is derived from an EMBL/GenBank/DDBJ whole genome shotgun (WGS) entry which is preliminary data.</text>
</comment>
<name>A0ABW1J5X7_9PSEU</name>
<proteinExistence type="predicted"/>
<sequence>MLLVVAVWALLALPVALIWGRGRCRHAPRQVFPTARPAGGELVVHHVVQVVHEHHITHEHVYRGWIERRPAALDVPRMVVPVAREVGR</sequence>